<dbReference type="EMBL" id="VXIV02002585">
    <property type="protein sequence ID" value="KAF6024376.1"/>
    <property type="molecule type" value="Genomic_DNA"/>
</dbReference>
<dbReference type="OrthoDB" id="204883at2759"/>
<organism evidence="14 15">
    <name type="scientific">Bugula neritina</name>
    <name type="common">Brown bryozoan</name>
    <name type="synonym">Sertularia neritina</name>
    <dbReference type="NCBI Taxonomy" id="10212"/>
    <lineage>
        <taxon>Eukaryota</taxon>
        <taxon>Metazoa</taxon>
        <taxon>Spiralia</taxon>
        <taxon>Lophotrochozoa</taxon>
        <taxon>Bryozoa</taxon>
        <taxon>Gymnolaemata</taxon>
        <taxon>Cheilostomatida</taxon>
        <taxon>Flustrina</taxon>
        <taxon>Buguloidea</taxon>
        <taxon>Bugulidae</taxon>
        <taxon>Bugula</taxon>
    </lineage>
</organism>
<dbReference type="PROSITE" id="PS50011">
    <property type="entry name" value="PROTEIN_KINASE_DOM"/>
    <property type="match status" value="1"/>
</dbReference>
<evidence type="ECO:0000256" key="1">
    <source>
        <dbReference type="ARBA" id="ARBA00004123"/>
    </source>
</evidence>
<evidence type="ECO:0000256" key="3">
    <source>
        <dbReference type="ARBA" id="ARBA00022527"/>
    </source>
</evidence>
<dbReference type="Proteomes" id="UP000593567">
    <property type="component" value="Unassembled WGS sequence"/>
</dbReference>
<evidence type="ECO:0000256" key="6">
    <source>
        <dbReference type="ARBA" id="ARBA00022777"/>
    </source>
</evidence>
<dbReference type="GO" id="GO:0004693">
    <property type="term" value="F:cyclin-dependent protein serine/threonine kinase activity"/>
    <property type="evidence" value="ECO:0007669"/>
    <property type="project" value="UniProtKB-EC"/>
</dbReference>
<evidence type="ECO:0000256" key="7">
    <source>
        <dbReference type="ARBA" id="ARBA00022840"/>
    </source>
</evidence>
<keyword evidence="7 11" id="KW-0067">ATP-binding</keyword>
<dbReference type="InterPro" id="IPR011009">
    <property type="entry name" value="Kinase-like_dom_sf"/>
</dbReference>
<reference evidence="14" key="1">
    <citation type="submission" date="2020-06" db="EMBL/GenBank/DDBJ databases">
        <title>Draft genome of Bugula neritina, a colonial animal packing powerful symbionts and potential medicines.</title>
        <authorList>
            <person name="Rayko M."/>
        </authorList>
    </citation>
    <scope>NUCLEOTIDE SEQUENCE [LARGE SCALE GENOMIC DNA]</scope>
    <source>
        <strain evidence="14">Kwan_BN1</strain>
    </source>
</reference>
<comment type="catalytic activity">
    <reaction evidence="10">
        <text>L-seryl-[protein] + ATP = O-phospho-L-seryl-[protein] + ADP + H(+)</text>
        <dbReference type="Rhea" id="RHEA:17989"/>
        <dbReference type="Rhea" id="RHEA-COMP:9863"/>
        <dbReference type="Rhea" id="RHEA-COMP:11604"/>
        <dbReference type="ChEBI" id="CHEBI:15378"/>
        <dbReference type="ChEBI" id="CHEBI:29999"/>
        <dbReference type="ChEBI" id="CHEBI:30616"/>
        <dbReference type="ChEBI" id="CHEBI:83421"/>
        <dbReference type="ChEBI" id="CHEBI:456216"/>
        <dbReference type="EC" id="2.7.11.22"/>
    </reaction>
</comment>
<dbReference type="GO" id="GO:0005524">
    <property type="term" value="F:ATP binding"/>
    <property type="evidence" value="ECO:0007669"/>
    <property type="project" value="UniProtKB-UniRule"/>
</dbReference>
<dbReference type="Gene3D" id="3.30.200.20">
    <property type="entry name" value="Phosphorylase Kinase, domain 1"/>
    <property type="match status" value="1"/>
</dbReference>
<dbReference type="FunFam" id="3.30.200.20:FF:000124">
    <property type="entry name" value="Cyclin-dependent kinase 4"/>
    <property type="match status" value="1"/>
</dbReference>
<dbReference type="InterPro" id="IPR050108">
    <property type="entry name" value="CDK"/>
</dbReference>
<dbReference type="InterPro" id="IPR000719">
    <property type="entry name" value="Prot_kinase_dom"/>
</dbReference>
<dbReference type="InterPro" id="IPR017441">
    <property type="entry name" value="Protein_kinase_ATP_BS"/>
</dbReference>
<evidence type="ECO:0000313" key="14">
    <source>
        <dbReference type="EMBL" id="KAF6024376.1"/>
    </source>
</evidence>
<name>A0A7J7JFH8_BUGNE</name>
<evidence type="ECO:0000256" key="9">
    <source>
        <dbReference type="ARBA" id="ARBA00047811"/>
    </source>
</evidence>
<evidence type="ECO:0000256" key="12">
    <source>
        <dbReference type="RuleBase" id="RU000304"/>
    </source>
</evidence>
<evidence type="ECO:0000256" key="10">
    <source>
        <dbReference type="ARBA" id="ARBA00048367"/>
    </source>
</evidence>
<evidence type="ECO:0000256" key="5">
    <source>
        <dbReference type="ARBA" id="ARBA00022741"/>
    </source>
</evidence>
<dbReference type="Pfam" id="PF00069">
    <property type="entry name" value="Pkinase"/>
    <property type="match status" value="1"/>
</dbReference>
<evidence type="ECO:0000256" key="2">
    <source>
        <dbReference type="ARBA" id="ARBA00006485"/>
    </source>
</evidence>
<keyword evidence="6" id="KW-0418">Kinase</keyword>
<evidence type="ECO:0000256" key="8">
    <source>
        <dbReference type="ARBA" id="ARBA00023242"/>
    </source>
</evidence>
<comment type="subcellular location">
    <subcellularLocation>
        <location evidence="1">Nucleus</location>
    </subcellularLocation>
</comment>
<keyword evidence="4" id="KW-0808">Transferase</keyword>
<keyword evidence="8" id="KW-0539">Nucleus</keyword>
<dbReference type="InterPro" id="IPR008271">
    <property type="entry name" value="Ser/Thr_kinase_AS"/>
</dbReference>
<evidence type="ECO:0000256" key="4">
    <source>
        <dbReference type="ARBA" id="ARBA00022679"/>
    </source>
</evidence>
<accession>A0A7J7JFH8</accession>
<comment type="caution">
    <text evidence="14">The sequence shown here is derived from an EMBL/GenBank/DDBJ whole genome shotgun (WGS) entry which is preliminary data.</text>
</comment>
<dbReference type="AlphaFoldDB" id="A0A7J7JFH8"/>
<dbReference type="PROSITE" id="PS00108">
    <property type="entry name" value="PROTEIN_KINASE_ST"/>
    <property type="match status" value="1"/>
</dbReference>
<gene>
    <name evidence="14" type="ORF">EB796_017288</name>
</gene>
<keyword evidence="5 11" id="KW-0547">Nucleotide-binding</keyword>
<dbReference type="Gene3D" id="1.10.510.10">
    <property type="entry name" value="Transferase(Phosphotransferase) domain 1"/>
    <property type="match status" value="1"/>
</dbReference>
<dbReference type="PANTHER" id="PTHR24056:SF233">
    <property type="entry name" value="CYCLIN-DEPENDENT KINASE 9"/>
    <property type="match status" value="1"/>
</dbReference>
<keyword evidence="3 12" id="KW-0723">Serine/threonine-protein kinase</keyword>
<dbReference type="PANTHER" id="PTHR24056">
    <property type="entry name" value="CELL DIVISION PROTEIN KINASE"/>
    <property type="match status" value="1"/>
</dbReference>
<evidence type="ECO:0000259" key="13">
    <source>
        <dbReference type="PROSITE" id="PS50011"/>
    </source>
</evidence>
<dbReference type="GO" id="GO:0005634">
    <property type="term" value="C:nucleus"/>
    <property type="evidence" value="ECO:0007669"/>
    <property type="project" value="UniProtKB-SubCell"/>
</dbReference>
<comment type="similarity">
    <text evidence="2">Belongs to the protein kinase superfamily. CMGC Ser/Thr protein kinase family. CDC2/CDKX subfamily.</text>
</comment>
<keyword evidence="15" id="KW-1185">Reference proteome</keyword>
<dbReference type="SMART" id="SM00220">
    <property type="entry name" value="S_TKc"/>
    <property type="match status" value="1"/>
</dbReference>
<dbReference type="SUPFAM" id="SSF56112">
    <property type="entry name" value="Protein kinase-like (PK-like)"/>
    <property type="match status" value="1"/>
</dbReference>
<sequence length="324" mass="37766">MSKHLERKFEELHFPYCRDVARYERDSKVGQGTFGEVFKARCQETGRLVALKNILMDNEREGFPITALREISILQLLKDENVVKLIEICRAKSSAYHRFKSMFFLVFEFCEHDLAGLLRSSQVRFDLVEQKEIMRQLCCGLFFIHRNKILHRDMKSSNILITKKGVLKLADFGLSRAYYSATSNPRYTNRVVTLWYRPPELLLGSRSYGPPIDMWGAGCIMAELWKRKPIMQGDSENKQLMLITQLCGSINNEVWPNVDQLELYKKIELPKDSKRCVKERLKSWVRNASGLNLLDRLLTLNPAKRITADEALDHSFFWEDPHAK</sequence>
<proteinExistence type="inferred from homology"/>
<feature type="domain" description="Protein kinase" evidence="13">
    <location>
        <begin position="23"/>
        <end position="317"/>
    </location>
</feature>
<dbReference type="PROSITE" id="PS00107">
    <property type="entry name" value="PROTEIN_KINASE_ATP"/>
    <property type="match status" value="1"/>
</dbReference>
<protein>
    <submittedName>
        <fullName evidence="14">Cdk9</fullName>
    </submittedName>
</protein>
<dbReference type="FunFam" id="1.10.510.10:FF:000203">
    <property type="entry name" value="Cyclin-dependent kinase 9"/>
    <property type="match status" value="1"/>
</dbReference>
<feature type="binding site" evidence="11">
    <location>
        <position position="52"/>
    </location>
    <ligand>
        <name>ATP</name>
        <dbReference type="ChEBI" id="CHEBI:30616"/>
    </ligand>
</feature>
<dbReference type="GO" id="GO:0008353">
    <property type="term" value="F:RNA polymerase II CTD heptapeptide repeat kinase activity"/>
    <property type="evidence" value="ECO:0007669"/>
    <property type="project" value="TreeGrafter"/>
</dbReference>
<evidence type="ECO:0000256" key="11">
    <source>
        <dbReference type="PROSITE-ProRule" id="PRU10141"/>
    </source>
</evidence>
<comment type="catalytic activity">
    <reaction evidence="9">
        <text>L-threonyl-[protein] + ATP = O-phospho-L-threonyl-[protein] + ADP + H(+)</text>
        <dbReference type="Rhea" id="RHEA:46608"/>
        <dbReference type="Rhea" id="RHEA-COMP:11060"/>
        <dbReference type="Rhea" id="RHEA-COMP:11605"/>
        <dbReference type="ChEBI" id="CHEBI:15378"/>
        <dbReference type="ChEBI" id="CHEBI:30013"/>
        <dbReference type="ChEBI" id="CHEBI:30616"/>
        <dbReference type="ChEBI" id="CHEBI:61977"/>
        <dbReference type="ChEBI" id="CHEBI:456216"/>
        <dbReference type="EC" id="2.7.11.22"/>
    </reaction>
</comment>
<evidence type="ECO:0000313" key="15">
    <source>
        <dbReference type="Proteomes" id="UP000593567"/>
    </source>
</evidence>